<dbReference type="Pfam" id="PF03466">
    <property type="entry name" value="LysR_substrate"/>
    <property type="match status" value="1"/>
</dbReference>
<dbReference type="EMBL" id="FLMQ01000055">
    <property type="protein sequence ID" value="SBP87468.1"/>
    <property type="molecule type" value="Genomic_DNA"/>
</dbReference>
<sequence length="293" mass="31458">MDLRELEAFQAVVDAGGIGRAALRLHRAQSSITARIRQLETSLGVALFEREGRVLRLTAAGDALLGYAGRLLDLAEAARAAVRQDGIGGRLRLGAMESVAASRLPLPLAEFHRRHPEVMVELQTAPSRELIARVQAGALDAVIVGEAVDAARYASVPLYREELVLVGARDNPSLASPKLLDGKTVLVFYGQGCAYRRRFEQWLQTLRVVPARMLEFASYHALLAAAASGVGVCLIPRSVLAIYPQREALAVAAVPKRVARLQTLLVTPRALHTPALTRLVEALRVDAGASSAA</sequence>
<feature type="domain" description="HTH lysR-type" evidence="5">
    <location>
        <begin position="1"/>
        <end position="58"/>
    </location>
</feature>
<evidence type="ECO:0000313" key="6">
    <source>
        <dbReference type="EMBL" id="SBP87468.1"/>
    </source>
</evidence>
<dbReference type="InterPro" id="IPR036390">
    <property type="entry name" value="WH_DNA-bd_sf"/>
</dbReference>
<keyword evidence="7" id="KW-1185">Reference proteome</keyword>
<dbReference type="Proteomes" id="UP000214566">
    <property type="component" value="Unassembled WGS sequence"/>
</dbReference>
<gene>
    <name evidence="6" type="ORF">THIARS_60181</name>
</gene>
<dbReference type="PANTHER" id="PTHR30126">
    <property type="entry name" value="HTH-TYPE TRANSCRIPTIONAL REGULATOR"/>
    <property type="match status" value="1"/>
</dbReference>
<keyword evidence="3" id="KW-0238">DNA-binding</keyword>
<dbReference type="InterPro" id="IPR000847">
    <property type="entry name" value="LysR_HTH_N"/>
</dbReference>
<dbReference type="InterPro" id="IPR005119">
    <property type="entry name" value="LysR_subst-bd"/>
</dbReference>
<accession>A0A238D2F4</accession>
<evidence type="ECO:0000256" key="4">
    <source>
        <dbReference type="ARBA" id="ARBA00023163"/>
    </source>
</evidence>
<dbReference type="OrthoDB" id="464481at2"/>
<evidence type="ECO:0000256" key="3">
    <source>
        <dbReference type="ARBA" id="ARBA00023125"/>
    </source>
</evidence>
<protein>
    <submittedName>
        <fullName evidence="6">Transcriptional regulator, LysR family</fullName>
    </submittedName>
</protein>
<dbReference type="PROSITE" id="PS50931">
    <property type="entry name" value="HTH_LYSR"/>
    <property type="match status" value="1"/>
</dbReference>
<dbReference type="FunFam" id="1.10.10.10:FF:000001">
    <property type="entry name" value="LysR family transcriptional regulator"/>
    <property type="match status" value="1"/>
</dbReference>
<evidence type="ECO:0000256" key="2">
    <source>
        <dbReference type="ARBA" id="ARBA00023015"/>
    </source>
</evidence>
<keyword evidence="2" id="KW-0805">Transcription regulation</keyword>
<dbReference type="GO" id="GO:0003700">
    <property type="term" value="F:DNA-binding transcription factor activity"/>
    <property type="evidence" value="ECO:0007669"/>
    <property type="project" value="InterPro"/>
</dbReference>
<name>A0A238D2F4_THIDL</name>
<reference evidence="6 7" key="1">
    <citation type="submission" date="2016-06" db="EMBL/GenBank/DDBJ databases">
        <authorList>
            <person name="Kjaerup R.B."/>
            <person name="Dalgaard T.S."/>
            <person name="Juul-Madsen H.R."/>
        </authorList>
    </citation>
    <scope>NUCLEOTIDE SEQUENCE [LARGE SCALE GENOMIC DNA]</scope>
    <source>
        <strain evidence="6 7">DSM 16361</strain>
    </source>
</reference>
<proteinExistence type="inferred from homology"/>
<evidence type="ECO:0000313" key="7">
    <source>
        <dbReference type="Proteomes" id="UP000214566"/>
    </source>
</evidence>
<dbReference type="Gene3D" id="1.10.10.10">
    <property type="entry name" value="Winged helix-like DNA-binding domain superfamily/Winged helix DNA-binding domain"/>
    <property type="match status" value="1"/>
</dbReference>
<dbReference type="Gene3D" id="3.40.190.10">
    <property type="entry name" value="Periplasmic binding protein-like II"/>
    <property type="match status" value="2"/>
</dbReference>
<keyword evidence="4" id="KW-0804">Transcription</keyword>
<dbReference type="GO" id="GO:0000976">
    <property type="term" value="F:transcription cis-regulatory region binding"/>
    <property type="evidence" value="ECO:0007669"/>
    <property type="project" value="TreeGrafter"/>
</dbReference>
<dbReference type="SUPFAM" id="SSF53850">
    <property type="entry name" value="Periplasmic binding protein-like II"/>
    <property type="match status" value="1"/>
</dbReference>
<organism evidence="6 7">
    <name type="scientific">Thiomonas delicata</name>
    <name type="common">Thiomonas cuprina</name>
    <dbReference type="NCBI Taxonomy" id="364030"/>
    <lineage>
        <taxon>Bacteria</taxon>
        <taxon>Pseudomonadati</taxon>
        <taxon>Pseudomonadota</taxon>
        <taxon>Betaproteobacteria</taxon>
        <taxon>Burkholderiales</taxon>
        <taxon>Thiomonas</taxon>
    </lineage>
</organism>
<comment type="similarity">
    <text evidence="1">Belongs to the LysR transcriptional regulatory family.</text>
</comment>
<dbReference type="Pfam" id="PF00126">
    <property type="entry name" value="HTH_1"/>
    <property type="match status" value="1"/>
</dbReference>
<dbReference type="RefSeq" id="WP_013123622.1">
    <property type="nucleotide sequence ID" value="NZ_LT592170.1"/>
</dbReference>
<dbReference type="AlphaFoldDB" id="A0A238D2F4"/>
<dbReference type="InterPro" id="IPR036388">
    <property type="entry name" value="WH-like_DNA-bd_sf"/>
</dbReference>
<dbReference type="PRINTS" id="PR00039">
    <property type="entry name" value="HTHLYSR"/>
</dbReference>
<evidence type="ECO:0000256" key="1">
    <source>
        <dbReference type="ARBA" id="ARBA00009437"/>
    </source>
</evidence>
<dbReference type="SUPFAM" id="SSF46785">
    <property type="entry name" value="Winged helix' DNA-binding domain"/>
    <property type="match status" value="1"/>
</dbReference>
<dbReference type="PANTHER" id="PTHR30126:SF40">
    <property type="entry name" value="HTH-TYPE TRANSCRIPTIONAL REGULATOR GLTR"/>
    <property type="match status" value="1"/>
</dbReference>
<evidence type="ECO:0000259" key="5">
    <source>
        <dbReference type="PROSITE" id="PS50931"/>
    </source>
</evidence>